<dbReference type="AlphaFoldDB" id="A0A1F5I4B6"/>
<comment type="caution">
    <text evidence="2">The sequence shown here is derived from an EMBL/GenBank/DDBJ whole genome shotgun (WGS) entry which is preliminary data.</text>
</comment>
<feature type="transmembrane region" description="Helical" evidence="1">
    <location>
        <begin position="34"/>
        <end position="55"/>
    </location>
</feature>
<organism evidence="2 3">
    <name type="scientific">Candidatus Curtissbacteria bacterium RIFCSPLOWO2_01_FULL_42_26</name>
    <dbReference type="NCBI Taxonomy" id="1797729"/>
    <lineage>
        <taxon>Bacteria</taxon>
        <taxon>Candidatus Curtissiibacteriota</taxon>
    </lineage>
</organism>
<sequence>MMDAIQPANGSAVGPAIKFDQSVSHAGVGRAYTAILQISILVFGASLAWFAFIYYPKVVDRYKNVPLPSTQKFGNVSASFSGFPIETKNYRVTYEAKPNSYYVFVEGEDLPAFVDNKNRAILALKSTLSVESVCKLNIFYVSAARLEIPDNLKLSPNCN</sequence>
<protein>
    <submittedName>
        <fullName evidence="2">Uncharacterized protein</fullName>
    </submittedName>
</protein>
<gene>
    <name evidence="2" type="ORF">A3A60_04615</name>
</gene>
<dbReference type="Proteomes" id="UP000179227">
    <property type="component" value="Unassembled WGS sequence"/>
</dbReference>
<proteinExistence type="predicted"/>
<keyword evidence="1" id="KW-1133">Transmembrane helix</keyword>
<keyword evidence="1" id="KW-0812">Transmembrane</keyword>
<name>A0A1F5I4B6_9BACT</name>
<accession>A0A1F5I4B6</accession>
<evidence type="ECO:0000313" key="2">
    <source>
        <dbReference type="EMBL" id="OGE11232.1"/>
    </source>
</evidence>
<dbReference type="EMBL" id="MFBS01000002">
    <property type="protein sequence ID" value="OGE11232.1"/>
    <property type="molecule type" value="Genomic_DNA"/>
</dbReference>
<evidence type="ECO:0000313" key="3">
    <source>
        <dbReference type="Proteomes" id="UP000179227"/>
    </source>
</evidence>
<keyword evidence="1" id="KW-0472">Membrane</keyword>
<evidence type="ECO:0000256" key="1">
    <source>
        <dbReference type="SAM" id="Phobius"/>
    </source>
</evidence>
<reference evidence="2 3" key="1">
    <citation type="journal article" date="2016" name="Nat. Commun.">
        <title>Thousands of microbial genomes shed light on interconnected biogeochemical processes in an aquifer system.</title>
        <authorList>
            <person name="Anantharaman K."/>
            <person name="Brown C.T."/>
            <person name="Hug L.A."/>
            <person name="Sharon I."/>
            <person name="Castelle C.J."/>
            <person name="Probst A.J."/>
            <person name="Thomas B.C."/>
            <person name="Singh A."/>
            <person name="Wilkins M.J."/>
            <person name="Karaoz U."/>
            <person name="Brodie E.L."/>
            <person name="Williams K.H."/>
            <person name="Hubbard S.S."/>
            <person name="Banfield J.F."/>
        </authorList>
    </citation>
    <scope>NUCLEOTIDE SEQUENCE [LARGE SCALE GENOMIC DNA]</scope>
</reference>